<keyword evidence="3" id="KW-0732">Signal</keyword>
<evidence type="ECO:0000313" key="6">
    <source>
        <dbReference type="Proteomes" id="UP000823933"/>
    </source>
</evidence>
<dbReference type="EC" id="3.1.1.-" evidence="3"/>
<sequence length="471" mass="51721">MKKPISRRRFLSALGAAAAVGAVSSVAPVSASACLPFFDHLRRTPCGYIRGVTAKAPGVTAYKGIRYAEAGRWEYPRQVTHWNGIYDASEFGPCAMQENAITPEWKNGRDQFYYREFREGLDYTYSEDCQYLNIWAPDDAKNAPVIVYIHGGAFLSGSGWDKVFDEPVWPSHGVIGVTLNYRLSVFGYACLPELAAEAGHTGNYGLYDQLCALQWVRDNIAAFGGDPDNITLMGQSAGAKSVQMLSSTHAAEGLVRRVVMSSGAGDESSLFAGEENMEAKYGFWKVWKEATGAATLEELRALSSEEVLAAMGALFAHPDYGYMGVMNNLGPVWDNALFPNDGFTLPVPYLCGGNTEDQVTGLALDALNWCEKQPVNSYAYCFARQLPGDEKGAFHSADLWYWFGTLENCWRPFTEEDQALSDTMVGYLTNFARTGNPNGDGLPVWETAQSSGQSLWFDTSELVMADVDEEV</sequence>
<name>A0A9D1Q907_9FIRM</name>
<dbReference type="InterPro" id="IPR029058">
    <property type="entry name" value="AB_hydrolase_fold"/>
</dbReference>
<dbReference type="EMBL" id="DXHQ01000002">
    <property type="protein sequence ID" value="HIW07785.1"/>
    <property type="molecule type" value="Genomic_DNA"/>
</dbReference>
<evidence type="ECO:0000313" key="5">
    <source>
        <dbReference type="EMBL" id="HIW07785.1"/>
    </source>
</evidence>
<evidence type="ECO:0000256" key="1">
    <source>
        <dbReference type="ARBA" id="ARBA00005964"/>
    </source>
</evidence>
<dbReference type="PROSITE" id="PS51257">
    <property type="entry name" value="PROKAR_LIPOPROTEIN"/>
    <property type="match status" value="1"/>
</dbReference>
<dbReference type="SUPFAM" id="SSF53474">
    <property type="entry name" value="alpha/beta-Hydrolases"/>
    <property type="match status" value="1"/>
</dbReference>
<dbReference type="Proteomes" id="UP000823933">
    <property type="component" value="Unassembled WGS sequence"/>
</dbReference>
<accession>A0A9D1Q907</accession>
<dbReference type="Pfam" id="PF00135">
    <property type="entry name" value="COesterase"/>
    <property type="match status" value="2"/>
</dbReference>
<organism evidence="5 6">
    <name type="scientific">Candidatus Faecalibacterium intestinigallinarum</name>
    <dbReference type="NCBI Taxonomy" id="2838581"/>
    <lineage>
        <taxon>Bacteria</taxon>
        <taxon>Bacillati</taxon>
        <taxon>Bacillota</taxon>
        <taxon>Clostridia</taxon>
        <taxon>Eubacteriales</taxon>
        <taxon>Oscillospiraceae</taxon>
        <taxon>Faecalibacterium</taxon>
    </lineage>
</organism>
<dbReference type="InterPro" id="IPR019826">
    <property type="entry name" value="Carboxylesterase_B_AS"/>
</dbReference>
<feature type="chain" id="PRO_5039750044" description="Carboxylic ester hydrolase" evidence="3">
    <location>
        <begin position="34"/>
        <end position="471"/>
    </location>
</feature>
<feature type="domain" description="Carboxylesterase type B" evidence="4">
    <location>
        <begin position="372"/>
        <end position="451"/>
    </location>
</feature>
<comment type="similarity">
    <text evidence="1 3">Belongs to the type-B carboxylesterase/lipase family.</text>
</comment>
<dbReference type="PROSITE" id="PS51318">
    <property type="entry name" value="TAT"/>
    <property type="match status" value="1"/>
</dbReference>
<comment type="caution">
    <text evidence="5">The sequence shown here is derived from an EMBL/GenBank/DDBJ whole genome shotgun (WGS) entry which is preliminary data.</text>
</comment>
<keyword evidence="2 3" id="KW-0378">Hydrolase</keyword>
<evidence type="ECO:0000256" key="2">
    <source>
        <dbReference type="ARBA" id="ARBA00022801"/>
    </source>
</evidence>
<reference evidence="5" key="1">
    <citation type="journal article" date="2021" name="PeerJ">
        <title>Extensive microbial diversity within the chicken gut microbiome revealed by metagenomics and culture.</title>
        <authorList>
            <person name="Gilroy R."/>
            <person name="Ravi A."/>
            <person name="Getino M."/>
            <person name="Pursley I."/>
            <person name="Horton D.L."/>
            <person name="Alikhan N.F."/>
            <person name="Baker D."/>
            <person name="Gharbi K."/>
            <person name="Hall N."/>
            <person name="Watson M."/>
            <person name="Adriaenssens E.M."/>
            <person name="Foster-Nyarko E."/>
            <person name="Jarju S."/>
            <person name="Secka A."/>
            <person name="Antonio M."/>
            <person name="Oren A."/>
            <person name="Chaudhuri R.R."/>
            <person name="La Ragione R."/>
            <person name="Hildebrand F."/>
            <person name="Pallen M.J."/>
        </authorList>
    </citation>
    <scope>NUCLEOTIDE SEQUENCE</scope>
    <source>
        <strain evidence="5">ChiHcolR34-3080</strain>
    </source>
</reference>
<dbReference type="PANTHER" id="PTHR11559">
    <property type="entry name" value="CARBOXYLESTERASE"/>
    <property type="match status" value="1"/>
</dbReference>
<protein>
    <recommendedName>
        <fullName evidence="3">Carboxylic ester hydrolase</fullName>
        <ecNumber evidence="3">3.1.1.-</ecNumber>
    </recommendedName>
</protein>
<evidence type="ECO:0000259" key="4">
    <source>
        <dbReference type="Pfam" id="PF00135"/>
    </source>
</evidence>
<dbReference type="InterPro" id="IPR006311">
    <property type="entry name" value="TAT_signal"/>
</dbReference>
<gene>
    <name evidence="5" type="ORF">H9890_00065</name>
</gene>
<dbReference type="Gene3D" id="3.40.50.1820">
    <property type="entry name" value="alpha/beta hydrolase"/>
    <property type="match status" value="2"/>
</dbReference>
<dbReference type="InterPro" id="IPR050309">
    <property type="entry name" value="Type-B_Carboxylest/Lipase"/>
</dbReference>
<reference evidence="5" key="2">
    <citation type="submission" date="2021-04" db="EMBL/GenBank/DDBJ databases">
        <authorList>
            <person name="Gilroy R."/>
        </authorList>
    </citation>
    <scope>NUCLEOTIDE SEQUENCE</scope>
    <source>
        <strain evidence="5">ChiHcolR34-3080</strain>
    </source>
</reference>
<feature type="signal peptide" evidence="3">
    <location>
        <begin position="1"/>
        <end position="33"/>
    </location>
</feature>
<dbReference type="InterPro" id="IPR002018">
    <property type="entry name" value="CarbesteraseB"/>
</dbReference>
<dbReference type="AlphaFoldDB" id="A0A9D1Q907"/>
<dbReference type="GO" id="GO:0016787">
    <property type="term" value="F:hydrolase activity"/>
    <property type="evidence" value="ECO:0007669"/>
    <property type="project" value="UniProtKB-KW"/>
</dbReference>
<proteinExistence type="inferred from homology"/>
<dbReference type="PROSITE" id="PS00122">
    <property type="entry name" value="CARBOXYLESTERASE_B_1"/>
    <property type="match status" value="1"/>
</dbReference>
<feature type="domain" description="Carboxylesterase type B" evidence="4">
    <location>
        <begin position="42"/>
        <end position="358"/>
    </location>
</feature>
<evidence type="ECO:0000256" key="3">
    <source>
        <dbReference type="RuleBase" id="RU361235"/>
    </source>
</evidence>